<reference evidence="2 3" key="1">
    <citation type="journal article" date="2014" name="Nat. Genet.">
        <title>Genome and transcriptome of the porcine whipworm Trichuris suis.</title>
        <authorList>
            <person name="Jex A.R."/>
            <person name="Nejsum P."/>
            <person name="Schwarz E.M."/>
            <person name="Hu L."/>
            <person name="Young N.D."/>
            <person name="Hall R.S."/>
            <person name="Korhonen P.K."/>
            <person name="Liao S."/>
            <person name="Thamsborg S."/>
            <person name="Xia J."/>
            <person name="Xu P."/>
            <person name="Wang S."/>
            <person name="Scheerlinck J.P."/>
            <person name="Hofmann A."/>
            <person name="Sternberg P.W."/>
            <person name="Wang J."/>
            <person name="Gasser R.B."/>
        </authorList>
    </citation>
    <scope>NUCLEOTIDE SEQUENCE [LARGE SCALE GENOMIC DNA]</scope>
    <source>
        <strain evidence="2">DCEP-RM93F</strain>
        <strain evidence="1">DCEP-RM93M</strain>
    </source>
</reference>
<dbReference type="Proteomes" id="UP000030764">
    <property type="component" value="Unassembled WGS sequence"/>
</dbReference>
<organism evidence="2">
    <name type="scientific">Trichuris suis</name>
    <name type="common">pig whipworm</name>
    <dbReference type="NCBI Taxonomy" id="68888"/>
    <lineage>
        <taxon>Eukaryota</taxon>
        <taxon>Metazoa</taxon>
        <taxon>Ecdysozoa</taxon>
        <taxon>Nematoda</taxon>
        <taxon>Enoplea</taxon>
        <taxon>Dorylaimia</taxon>
        <taxon>Trichinellida</taxon>
        <taxon>Trichuridae</taxon>
        <taxon>Trichuris</taxon>
    </lineage>
</organism>
<proteinExistence type="predicted"/>
<keyword evidence="3" id="KW-1185">Reference proteome</keyword>
<dbReference type="EMBL" id="KL367521">
    <property type="protein sequence ID" value="KFD66706.1"/>
    <property type="molecule type" value="Genomic_DNA"/>
</dbReference>
<sequence length="84" mass="9427">MVYNGKSLGPIDKARYENGLTKRGIRIDDQLLELSYSCPPKHQHATGSARPKDKDKLLLRLVYLSDSTCDQQNASAEPPTNRIK</sequence>
<dbReference type="Proteomes" id="UP000030758">
    <property type="component" value="Unassembled WGS sequence"/>
</dbReference>
<dbReference type="AlphaFoldDB" id="A0A085NB60"/>
<gene>
    <name evidence="1" type="ORF">M513_06807</name>
    <name evidence="2" type="ORF">M514_06807</name>
</gene>
<evidence type="ECO:0000313" key="1">
    <source>
        <dbReference type="EMBL" id="KFD52244.1"/>
    </source>
</evidence>
<evidence type="ECO:0000313" key="3">
    <source>
        <dbReference type="Proteomes" id="UP000030764"/>
    </source>
</evidence>
<dbReference type="EMBL" id="KL363229">
    <property type="protein sequence ID" value="KFD52244.1"/>
    <property type="molecule type" value="Genomic_DNA"/>
</dbReference>
<accession>A0A085NB60</accession>
<name>A0A085NB60_9BILA</name>
<evidence type="ECO:0000313" key="2">
    <source>
        <dbReference type="EMBL" id="KFD66706.1"/>
    </source>
</evidence>
<protein>
    <submittedName>
        <fullName evidence="2">Uncharacterized protein</fullName>
    </submittedName>
</protein>